<evidence type="ECO:0000313" key="1">
    <source>
        <dbReference type="EMBL" id="EFM92181.1"/>
    </source>
</evidence>
<reference evidence="1 2" key="1">
    <citation type="journal article" date="2010" name="J. Bacteriol.">
        <title>Comparative genomic characterization of Actinobacillus pleuropneumoniae.</title>
        <authorList>
            <person name="Xu Z."/>
            <person name="Chen X."/>
            <person name="Li L."/>
            <person name="Li T."/>
            <person name="Wang S."/>
            <person name="Chen H."/>
            <person name="Zhou R."/>
        </authorList>
    </citation>
    <scope>NUCLEOTIDE SEQUENCE [LARGE SCALE GENOMIC DNA]</scope>
    <source>
        <strain evidence="1 2">Femo</strain>
    </source>
</reference>
<comment type="caution">
    <text evidence="1">The sequence shown here is derived from an EMBL/GenBank/DDBJ whole genome shotgun (WGS) entry which is preliminary data.</text>
</comment>
<organism evidence="1 2">
    <name type="scientific">Actinobacillus pleuropneumoniae serovar 6 str. Femo</name>
    <dbReference type="NCBI Taxonomy" id="754256"/>
    <lineage>
        <taxon>Bacteria</taxon>
        <taxon>Pseudomonadati</taxon>
        <taxon>Pseudomonadota</taxon>
        <taxon>Gammaproteobacteria</taxon>
        <taxon>Pasteurellales</taxon>
        <taxon>Pasteurellaceae</taxon>
        <taxon>Actinobacillus</taxon>
    </lineage>
</organism>
<accession>A0A828PKR7</accession>
<evidence type="ECO:0000313" key="2">
    <source>
        <dbReference type="Proteomes" id="UP000005341"/>
    </source>
</evidence>
<protein>
    <submittedName>
        <fullName evidence="1">Uncharacterized protein</fullName>
    </submittedName>
</protein>
<dbReference type="AlphaFoldDB" id="A0A828PKR7"/>
<sequence>MQACGKRLKFTKFLQNQTAYTPDSKEMHYPLVFRKVSNST</sequence>
<name>A0A828PKR7_ACTPL</name>
<dbReference type="EMBL" id="ADOG01000011">
    <property type="protein sequence ID" value="EFM92181.1"/>
    <property type="molecule type" value="Genomic_DNA"/>
</dbReference>
<proteinExistence type="predicted"/>
<dbReference type="Proteomes" id="UP000005341">
    <property type="component" value="Unassembled WGS sequence"/>
</dbReference>
<gene>
    <name evidence="1" type="ORF">appser6_7610</name>
</gene>